<dbReference type="Proteomes" id="UP000632454">
    <property type="component" value="Unassembled WGS sequence"/>
</dbReference>
<sequence>MLVARSVDAVREAIPAYRDLRGPQLDEVENIARASLHRLLELWIDDGDIERDRPAFRAIGTARAADGRPLTDILRAYRVAADVFVRHVVDHHLDELEPADVADLSLLVLRTLDAVSEAIIDAYTAYRDRLTSDRGQAQAAFLDDLLAGRQNSSGAIADRSRQLDLVLAGRPRLLIVAATDPADSVSDDDLDTILRALGASPHTDQSDPAPRAHLCTRRGTRGILLLSGPVDRAVLDTVCAASDLRGCLMPGRPIADVAATYRLACDGLDTAPGHAFADRELLDDGDCQLLVLLTARATADTDAVVSSVLGPLRDPSNSHLLDGVRAFISTGTATAAAAELHVHPQTLRYRLRRARELTGRDPRHAWHRLALDTAIQLRQLDGALRTR</sequence>
<dbReference type="Pfam" id="PF14361">
    <property type="entry name" value="RsbRD_N"/>
    <property type="match status" value="1"/>
</dbReference>
<dbReference type="InterPro" id="IPR042070">
    <property type="entry name" value="PucR_C-HTH_sf"/>
</dbReference>
<dbReference type="Pfam" id="PF13556">
    <property type="entry name" value="HTH_30"/>
    <property type="match status" value="1"/>
</dbReference>
<feature type="domain" description="RsbT co-antagonist protein RsbRD N-terminal" evidence="2">
    <location>
        <begin position="2"/>
        <end position="137"/>
    </location>
</feature>
<reference evidence="4" key="1">
    <citation type="journal article" date="2019" name="Int. J. Syst. Evol. Microbiol.">
        <title>The Global Catalogue of Microorganisms (GCM) 10K type strain sequencing project: providing services to taxonomists for standard genome sequencing and annotation.</title>
        <authorList>
            <consortium name="The Broad Institute Genomics Platform"/>
            <consortium name="The Broad Institute Genome Sequencing Center for Infectious Disease"/>
            <person name="Wu L."/>
            <person name="Ma J."/>
        </authorList>
    </citation>
    <scope>NUCLEOTIDE SEQUENCE [LARGE SCALE GENOMIC DNA]</scope>
    <source>
        <strain evidence="4">CCM 7855</strain>
    </source>
</reference>
<evidence type="ECO:0000313" key="3">
    <source>
        <dbReference type="EMBL" id="GGF43553.1"/>
    </source>
</evidence>
<feature type="domain" description="PucR C-terminal helix-turn-helix" evidence="1">
    <location>
        <begin position="320"/>
        <end position="376"/>
    </location>
</feature>
<evidence type="ECO:0000313" key="4">
    <source>
        <dbReference type="Proteomes" id="UP000632454"/>
    </source>
</evidence>
<dbReference type="Gene3D" id="1.10.10.2840">
    <property type="entry name" value="PucR C-terminal helix-turn-helix domain"/>
    <property type="match status" value="1"/>
</dbReference>
<gene>
    <name evidence="3" type="ORF">GCM10007298_44060</name>
</gene>
<dbReference type="InterPro" id="IPR025751">
    <property type="entry name" value="RsbRD_N_dom"/>
</dbReference>
<organism evidence="3 4">
    <name type="scientific">Williamsia phyllosphaerae</name>
    <dbReference type="NCBI Taxonomy" id="885042"/>
    <lineage>
        <taxon>Bacteria</taxon>
        <taxon>Bacillati</taxon>
        <taxon>Actinomycetota</taxon>
        <taxon>Actinomycetes</taxon>
        <taxon>Mycobacteriales</taxon>
        <taxon>Nocardiaceae</taxon>
        <taxon>Williamsia</taxon>
    </lineage>
</organism>
<dbReference type="InterPro" id="IPR025736">
    <property type="entry name" value="PucR_C-HTH_dom"/>
</dbReference>
<protein>
    <recommendedName>
        <fullName evidence="5">PucR family transcriptional regulator</fullName>
    </recommendedName>
</protein>
<dbReference type="InterPro" id="IPR051448">
    <property type="entry name" value="CdaR-like_regulators"/>
</dbReference>
<accession>A0ABQ1V9J4</accession>
<evidence type="ECO:0008006" key="5">
    <source>
        <dbReference type="Google" id="ProtNLM"/>
    </source>
</evidence>
<evidence type="ECO:0000259" key="2">
    <source>
        <dbReference type="Pfam" id="PF14361"/>
    </source>
</evidence>
<proteinExistence type="predicted"/>
<dbReference type="PANTHER" id="PTHR33744">
    <property type="entry name" value="CARBOHYDRATE DIACID REGULATOR"/>
    <property type="match status" value="1"/>
</dbReference>
<name>A0ABQ1V9J4_9NOCA</name>
<dbReference type="EMBL" id="BMCS01000003">
    <property type="protein sequence ID" value="GGF43553.1"/>
    <property type="molecule type" value="Genomic_DNA"/>
</dbReference>
<dbReference type="PANTHER" id="PTHR33744:SF1">
    <property type="entry name" value="DNA-BINDING TRANSCRIPTIONAL ACTIVATOR ADER"/>
    <property type="match status" value="1"/>
</dbReference>
<keyword evidence="4" id="KW-1185">Reference proteome</keyword>
<evidence type="ECO:0000259" key="1">
    <source>
        <dbReference type="Pfam" id="PF13556"/>
    </source>
</evidence>
<comment type="caution">
    <text evidence="3">The sequence shown here is derived from an EMBL/GenBank/DDBJ whole genome shotgun (WGS) entry which is preliminary data.</text>
</comment>